<dbReference type="AlphaFoldDB" id="A0A0E0M385"/>
<accession>A0A0E0M385</accession>
<feature type="compositionally biased region" description="Basic residues" evidence="1">
    <location>
        <begin position="28"/>
        <end position="37"/>
    </location>
</feature>
<protein>
    <submittedName>
        <fullName evidence="2">Uncharacterized protein</fullName>
    </submittedName>
</protein>
<organism evidence="2">
    <name type="scientific">Oryza punctata</name>
    <name type="common">Red rice</name>
    <dbReference type="NCBI Taxonomy" id="4537"/>
    <lineage>
        <taxon>Eukaryota</taxon>
        <taxon>Viridiplantae</taxon>
        <taxon>Streptophyta</taxon>
        <taxon>Embryophyta</taxon>
        <taxon>Tracheophyta</taxon>
        <taxon>Spermatophyta</taxon>
        <taxon>Magnoliopsida</taxon>
        <taxon>Liliopsida</taxon>
        <taxon>Poales</taxon>
        <taxon>Poaceae</taxon>
        <taxon>BOP clade</taxon>
        <taxon>Oryzoideae</taxon>
        <taxon>Oryzeae</taxon>
        <taxon>Oryzinae</taxon>
        <taxon>Oryza</taxon>
    </lineage>
</organism>
<evidence type="ECO:0000256" key="1">
    <source>
        <dbReference type="SAM" id="MobiDB-lite"/>
    </source>
</evidence>
<feature type="region of interest" description="Disordered" evidence="1">
    <location>
        <begin position="100"/>
        <end position="132"/>
    </location>
</feature>
<keyword evidence="3" id="KW-1185">Reference proteome</keyword>
<dbReference type="Proteomes" id="UP000026962">
    <property type="component" value="Chromosome 9"/>
</dbReference>
<dbReference type="EnsemblPlants" id="OPUNC09G14470.1">
    <property type="protein sequence ID" value="OPUNC09G14470.1"/>
    <property type="gene ID" value="OPUNC09G14470"/>
</dbReference>
<dbReference type="STRING" id="4537.A0A0E0M385"/>
<reference evidence="2" key="1">
    <citation type="submission" date="2015-04" db="UniProtKB">
        <authorList>
            <consortium name="EnsemblPlants"/>
        </authorList>
    </citation>
    <scope>IDENTIFICATION</scope>
</reference>
<evidence type="ECO:0000313" key="2">
    <source>
        <dbReference type="EnsemblPlants" id="OPUNC09G14470.1"/>
    </source>
</evidence>
<name>A0A0E0M385_ORYPU</name>
<dbReference type="Gramene" id="OPUNC09G14470.1">
    <property type="protein sequence ID" value="OPUNC09G14470.1"/>
    <property type="gene ID" value="OPUNC09G14470"/>
</dbReference>
<proteinExistence type="predicted"/>
<feature type="region of interest" description="Disordered" evidence="1">
    <location>
        <begin position="1"/>
        <end position="48"/>
    </location>
</feature>
<dbReference type="HOGENOM" id="CLU_1550053_0_0_1"/>
<sequence length="173" mass="18706">MEDMSGAWRTESTTLCRPPRGAPLVAPTRRRAARAPRARGGGNRPQNLAASAAAAASFSESSTVSMEPRCSRIAMVSMAPGWELGGSARLPWRMLALAPAGSPTDDDESVASPEKRKGSCYQQDDNPRSGKRMRYSGNVVAYTYPYANARRCPCCLLVFCLSILLEKPSQTHL</sequence>
<evidence type="ECO:0000313" key="3">
    <source>
        <dbReference type="Proteomes" id="UP000026962"/>
    </source>
</evidence>
<reference evidence="2" key="2">
    <citation type="submission" date="2018-05" db="EMBL/GenBank/DDBJ databases">
        <title>OpunRS2 (Oryza punctata Reference Sequence Version 2).</title>
        <authorList>
            <person name="Zhang J."/>
            <person name="Kudrna D."/>
            <person name="Lee S."/>
            <person name="Talag J."/>
            <person name="Welchert J."/>
            <person name="Wing R.A."/>
        </authorList>
    </citation>
    <scope>NUCLEOTIDE SEQUENCE [LARGE SCALE GENOMIC DNA]</scope>
</reference>